<evidence type="ECO:0000256" key="4">
    <source>
        <dbReference type="SAM" id="MobiDB-lite"/>
    </source>
</evidence>
<dbReference type="PANTHER" id="PTHR28491">
    <property type="entry name" value="UPF0688 PROTEIN C1ORF174"/>
    <property type="match status" value="1"/>
</dbReference>
<dbReference type="GeneID" id="105929130"/>
<dbReference type="InterPro" id="IPR031530">
    <property type="entry name" value="UPF0688"/>
</dbReference>
<evidence type="ECO:0000313" key="5">
    <source>
        <dbReference type="EMBL" id="JAQ49499.1"/>
    </source>
</evidence>
<feature type="compositionally biased region" description="Basic and acidic residues" evidence="4">
    <location>
        <begin position="55"/>
        <end position="75"/>
    </location>
</feature>
<keyword evidence="3" id="KW-0539">Nucleus</keyword>
<feature type="compositionally biased region" description="Polar residues" evidence="4">
    <location>
        <begin position="150"/>
        <end position="159"/>
    </location>
</feature>
<comment type="subcellular location">
    <subcellularLocation>
        <location evidence="1">Nucleus</location>
    </subcellularLocation>
</comment>
<dbReference type="OrthoDB" id="8730115at2759"/>
<reference evidence="6" key="2">
    <citation type="submission" date="2025-05" db="UniProtKB">
        <authorList>
            <consortium name="Ensembl"/>
        </authorList>
    </citation>
    <scope>IDENTIFICATION</scope>
</reference>
<dbReference type="GO" id="GO:0005634">
    <property type="term" value="C:nucleus"/>
    <property type="evidence" value="ECO:0007669"/>
    <property type="project" value="UniProtKB-SubCell"/>
</dbReference>
<evidence type="ECO:0000313" key="7">
    <source>
        <dbReference type="Proteomes" id="UP000265000"/>
    </source>
</evidence>
<dbReference type="EMBL" id="GCES01136823">
    <property type="protein sequence ID" value="JAQ49499.1"/>
    <property type="molecule type" value="Transcribed_RNA"/>
</dbReference>
<dbReference type="RefSeq" id="XP_012722228.1">
    <property type="nucleotide sequence ID" value="XM_012866774.3"/>
</dbReference>
<keyword evidence="7" id="KW-1185">Reference proteome</keyword>
<dbReference type="Pfam" id="PF15772">
    <property type="entry name" value="UPF0688"/>
    <property type="match status" value="1"/>
</dbReference>
<dbReference type="STRING" id="8078.ENSFHEP00000015506"/>
<evidence type="ECO:0000256" key="2">
    <source>
        <dbReference type="ARBA" id="ARBA00006634"/>
    </source>
</evidence>
<evidence type="ECO:0000256" key="3">
    <source>
        <dbReference type="ARBA" id="ARBA00023242"/>
    </source>
</evidence>
<dbReference type="Ensembl" id="ENSFHET00000023639.1">
    <property type="protein sequence ID" value="ENSFHEP00000015506.1"/>
    <property type="gene ID" value="ENSFHEG00000017131.1"/>
</dbReference>
<sequence length="193" mass="21293">MHKMPGQLDSAKPRKRKSSSEVRVSRKVSAAGRKNQRSQKMRLPAAEGPGPKSSKAADKRSRISCECHEAADRRRCSGSPELQGQEGKENELKPEQEVSSCCKAGSVLEEQASECVESENNRLLFPDDDSNQILPVEQFFGNLDVVQDFPQRSPTTSPSARRKERSRHYYAQEDSDGEEASRGCLPAEDGAGT</sequence>
<proteinExistence type="inferred from homology"/>
<dbReference type="AlphaFoldDB" id="A0A146PZS3"/>
<evidence type="ECO:0000313" key="6">
    <source>
        <dbReference type="Ensembl" id="ENSFHEP00000015506.1"/>
    </source>
</evidence>
<dbReference type="Proteomes" id="UP000265000">
    <property type="component" value="Unplaced"/>
</dbReference>
<comment type="similarity">
    <text evidence="2">Belongs to the UPF0688 family.</text>
</comment>
<reference evidence="5" key="1">
    <citation type="submission" date="2015-01" db="EMBL/GenBank/DDBJ databases">
        <title>EvidentialGene: Evidence-directed Construction of Complete mRNA Transcriptomes without Genomes.</title>
        <authorList>
            <person name="Gilbert D.G."/>
        </authorList>
    </citation>
    <scope>NUCLEOTIDE SEQUENCE</scope>
</reference>
<feature type="compositionally biased region" description="Basic and acidic residues" evidence="4">
    <location>
        <begin position="86"/>
        <end position="96"/>
    </location>
</feature>
<accession>A0A146PZS3</accession>
<dbReference type="GeneTree" id="ENSGT00650000094834"/>
<protein>
    <recommendedName>
        <fullName evidence="8">CA174 protein</fullName>
    </recommendedName>
</protein>
<organism evidence="5">
    <name type="scientific">Fundulus heteroclitus</name>
    <name type="common">Killifish</name>
    <name type="synonym">Mummichog</name>
    <dbReference type="NCBI Taxonomy" id="8078"/>
    <lineage>
        <taxon>Eukaryota</taxon>
        <taxon>Metazoa</taxon>
        <taxon>Chordata</taxon>
        <taxon>Craniata</taxon>
        <taxon>Vertebrata</taxon>
        <taxon>Euteleostomi</taxon>
        <taxon>Actinopterygii</taxon>
        <taxon>Neopterygii</taxon>
        <taxon>Teleostei</taxon>
        <taxon>Neoteleostei</taxon>
        <taxon>Acanthomorphata</taxon>
        <taxon>Ovalentaria</taxon>
        <taxon>Atherinomorphae</taxon>
        <taxon>Cyprinodontiformes</taxon>
        <taxon>Fundulidae</taxon>
        <taxon>Fundulus</taxon>
    </lineage>
</organism>
<dbReference type="PANTHER" id="PTHR28491:SF1">
    <property type="entry name" value="UPF0688 PROTEIN C1ORF174"/>
    <property type="match status" value="1"/>
</dbReference>
<name>A0A146PZS3_FUNHE</name>
<evidence type="ECO:0008006" key="8">
    <source>
        <dbReference type="Google" id="ProtNLM"/>
    </source>
</evidence>
<feature type="region of interest" description="Disordered" evidence="4">
    <location>
        <begin position="1"/>
        <end position="99"/>
    </location>
</feature>
<dbReference type="CTD" id="115542353"/>
<evidence type="ECO:0000256" key="1">
    <source>
        <dbReference type="ARBA" id="ARBA00004123"/>
    </source>
</evidence>
<feature type="region of interest" description="Disordered" evidence="4">
    <location>
        <begin position="147"/>
        <end position="193"/>
    </location>
</feature>